<name>A0A7C8MDD1_9PLEO</name>
<gene>
    <name evidence="1" type="ORF">BDV95DRAFT_562393</name>
</gene>
<sequence>MSPWAECFIWSRILVLRSVRGARSMRTISTYLPLIAARRVFSYTGRDEFCPYPCKTSNSVSLEYPNLTAECNSK</sequence>
<keyword evidence="2" id="KW-1185">Reference proteome</keyword>
<dbReference type="Proteomes" id="UP000481861">
    <property type="component" value="Unassembled WGS sequence"/>
</dbReference>
<accession>A0A7C8MDD1</accession>
<evidence type="ECO:0000313" key="2">
    <source>
        <dbReference type="Proteomes" id="UP000481861"/>
    </source>
</evidence>
<evidence type="ECO:0000313" key="1">
    <source>
        <dbReference type="EMBL" id="KAF2875678.1"/>
    </source>
</evidence>
<protein>
    <submittedName>
        <fullName evidence="1">Uncharacterized protein</fullName>
    </submittedName>
</protein>
<dbReference type="AlphaFoldDB" id="A0A7C8MDD1"/>
<reference evidence="1 2" key="1">
    <citation type="submission" date="2020-01" db="EMBL/GenBank/DDBJ databases">
        <authorList>
            <consortium name="DOE Joint Genome Institute"/>
            <person name="Haridas S."/>
            <person name="Albert R."/>
            <person name="Binder M."/>
            <person name="Bloem J."/>
            <person name="Labutti K."/>
            <person name="Salamov A."/>
            <person name="Andreopoulos B."/>
            <person name="Baker S.E."/>
            <person name="Barry K."/>
            <person name="Bills G."/>
            <person name="Bluhm B.H."/>
            <person name="Cannon C."/>
            <person name="Castanera R."/>
            <person name="Culley D.E."/>
            <person name="Daum C."/>
            <person name="Ezra D."/>
            <person name="Gonzalez J.B."/>
            <person name="Henrissat B."/>
            <person name="Kuo A."/>
            <person name="Liang C."/>
            <person name="Lipzen A."/>
            <person name="Lutzoni F."/>
            <person name="Magnuson J."/>
            <person name="Mondo S."/>
            <person name="Nolan M."/>
            <person name="Ohm R."/>
            <person name="Pangilinan J."/>
            <person name="Park H.-J.H."/>
            <person name="Ramirez L."/>
            <person name="Alfaro M."/>
            <person name="Sun H."/>
            <person name="Tritt A."/>
            <person name="Yoshinaga Y."/>
            <person name="Zwiers L.-H.L."/>
            <person name="Turgeon B.G."/>
            <person name="Goodwin S.B."/>
            <person name="Spatafora J.W."/>
            <person name="Crous P.W."/>
            <person name="Grigoriev I.V."/>
        </authorList>
    </citation>
    <scope>NUCLEOTIDE SEQUENCE [LARGE SCALE GENOMIC DNA]</scope>
    <source>
        <strain evidence="1 2">CBS 611.86</strain>
    </source>
</reference>
<comment type="caution">
    <text evidence="1">The sequence shown here is derived from an EMBL/GenBank/DDBJ whole genome shotgun (WGS) entry which is preliminary data.</text>
</comment>
<proteinExistence type="predicted"/>
<dbReference type="EMBL" id="JAADJZ010000004">
    <property type="protein sequence ID" value="KAF2875678.1"/>
    <property type="molecule type" value="Genomic_DNA"/>
</dbReference>
<organism evidence="1 2">
    <name type="scientific">Massariosphaeria phaeospora</name>
    <dbReference type="NCBI Taxonomy" id="100035"/>
    <lineage>
        <taxon>Eukaryota</taxon>
        <taxon>Fungi</taxon>
        <taxon>Dikarya</taxon>
        <taxon>Ascomycota</taxon>
        <taxon>Pezizomycotina</taxon>
        <taxon>Dothideomycetes</taxon>
        <taxon>Pleosporomycetidae</taxon>
        <taxon>Pleosporales</taxon>
        <taxon>Pleosporales incertae sedis</taxon>
        <taxon>Massariosphaeria</taxon>
    </lineage>
</organism>